<name>A0A8D8SQX1_9HEMI</name>
<accession>A0A8D8SQX1</accession>
<sequence length="319" mass="35487">MVLYKIASLVAGVGAGCDINSQYQRNCAKKTAVTNGGEDNASYLDPESESSSSHVPFSMHNTYHGPTKHHRPALLLDVEDSQPFQHFDRPLTRRRKSSTTSTENADLSYEQSEYKLSSLVPESHHYPTSSVTPSRIDAYSSNHLRDNYSDYSSSSTYISGRNYNHRRTPSNLSNSSSCSNAGYLEEPPIPPIDYYNTSSTYVSPSIDKDRRRMAGDYGPYFSQAERPCTLDLGYNPRLRSSLKKNNYTPPQLNSSGSSGNTPTQASGPDSLNSDDSSYLSKDSSYNSVSRVRFSPMRLPRDSSRSRSRKPSVERGDFLS</sequence>
<protein>
    <submittedName>
        <fullName evidence="2">Uncharacterized protein</fullName>
    </submittedName>
</protein>
<feature type="compositionally biased region" description="Polar residues" evidence="1">
    <location>
        <begin position="243"/>
        <end position="267"/>
    </location>
</feature>
<feature type="compositionally biased region" description="Basic and acidic residues" evidence="1">
    <location>
        <begin position="298"/>
        <end position="319"/>
    </location>
</feature>
<dbReference type="EMBL" id="HBUF01226276">
    <property type="protein sequence ID" value="CAG6671516.1"/>
    <property type="molecule type" value="Transcribed_RNA"/>
</dbReference>
<dbReference type="AlphaFoldDB" id="A0A8D8SQX1"/>
<dbReference type="EMBL" id="HBUF01226278">
    <property type="protein sequence ID" value="CAG6671522.1"/>
    <property type="molecule type" value="Transcribed_RNA"/>
</dbReference>
<dbReference type="EMBL" id="HBUF01407271">
    <property type="protein sequence ID" value="CAG6738313.1"/>
    <property type="molecule type" value="Transcribed_RNA"/>
</dbReference>
<dbReference type="EMBL" id="HBUF01407272">
    <property type="protein sequence ID" value="CAG6738314.1"/>
    <property type="molecule type" value="Transcribed_RNA"/>
</dbReference>
<reference evidence="2" key="1">
    <citation type="submission" date="2021-05" db="EMBL/GenBank/DDBJ databases">
        <authorList>
            <person name="Alioto T."/>
            <person name="Alioto T."/>
            <person name="Gomez Garrido J."/>
        </authorList>
    </citation>
    <scope>NUCLEOTIDE SEQUENCE</scope>
</reference>
<feature type="region of interest" description="Disordered" evidence="1">
    <location>
        <begin position="85"/>
        <end position="109"/>
    </location>
</feature>
<dbReference type="PROSITE" id="PS51257">
    <property type="entry name" value="PROKAR_LIPOPROTEIN"/>
    <property type="match status" value="1"/>
</dbReference>
<evidence type="ECO:0000256" key="1">
    <source>
        <dbReference type="SAM" id="MobiDB-lite"/>
    </source>
</evidence>
<organism evidence="2">
    <name type="scientific">Cacopsylla melanoneura</name>
    <dbReference type="NCBI Taxonomy" id="428564"/>
    <lineage>
        <taxon>Eukaryota</taxon>
        <taxon>Metazoa</taxon>
        <taxon>Ecdysozoa</taxon>
        <taxon>Arthropoda</taxon>
        <taxon>Hexapoda</taxon>
        <taxon>Insecta</taxon>
        <taxon>Pterygota</taxon>
        <taxon>Neoptera</taxon>
        <taxon>Paraneoptera</taxon>
        <taxon>Hemiptera</taxon>
        <taxon>Sternorrhyncha</taxon>
        <taxon>Psylloidea</taxon>
        <taxon>Psyllidae</taxon>
        <taxon>Psyllinae</taxon>
        <taxon>Cacopsylla</taxon>
    </lineage>
</organism>
<feature type="compositionally biased region" description="Low complexity" evidence="1">
    <location>
        <begin position="269"/>
        <end position="297"/>
    </location>
</feature>
<feature type="region of interest" description="Disordered" evidence="1">
    <location>
        <begin position="34"/>
        <end position="69"/>
    </location>
</feature>
<feature type="region of interest" description="Disordered" evidence="1">
    <location>
        <begin position="240"/>
        <end position="319"/>
    </location>
</feature>
<dbReference type="EMBL" id="HBUF01226277">
    <property type="protein sequence ID" value="CAG6671519.1"/>
    <property type="molecule type" value="Transcribed_RNA"/>
</dbReference>
<proteinExistence type="predicted"/>
<evidence type="ECO:0000313" key="2">
    <source>
        <dbReference type="EMBL" id="CAG6671516.1"/>
    </source>
</evidence>